<accession>A0A9D9DDI1</accession>
<reference evidence="2" key="1">
    <citation type="submission" date="2020-10" db="EMBL/GenBank/DDBJ databases">
        <authorList>
            <person name="Gilroy R."/>
        </authorList>
    </citation>
    <scope>NUCLEOTIDE SEQUENCE</scope>
    <source>
        <strain evidence="2">8207</strain>
    </source>
</reference>
<evidence type="ECO:0000313" key="2">
    <source>
        <dbReference type="EMBL" id="MBO8425115.1"/>
    </source>
</evidence>
<dbReference type="Pfam" id="PF05170">
    <property type="entry name" value="AsmA"/>
    <property type="match status" value="1"/>
</dbReference>
<name>A0A9D9DDI1_9PROT</name>
<dbReference type="AlphaFoldDB" id="A0A9D9DDI1"/>
<evidence type="ECO:0000259" key="1">
    <source>
        <dbReference type="Pfam" id="PF05170"/>
    </source>
</evidence>
<sequence>MPKKKKRSVFFAIMRVLVLFVMGLAVAIVIALSQINLETLRGNVLAVLRDATGMPVEIDGAVSWKLSLRPQIELYQVRVPNANWAKHENAFSAEKIDVTLDLISLFQDRPTIQNIKIYDATVCLEQDDNGILSVVQNAIGTDTKNPQSKNNAPMDYPFVDPGLGGIQVQNLDIDLFGTEYFISGFQIRYIPHDENREYSGWIKSDDDVFPFIVSFSKYNAERKVYPVRVAFATGGDALIANVALEGTSRAPIDFIVKGDIPDITAVGDIFNLNLAQMPTMKVNITGGFDWEKLTFRNSAITVRGNTLAFSGGVDWSGARPVINVALESKKINLLELFPELYDQKWVRPKRDLNVFHDMPLFGKELREFDLNLHAIIDSLVVYRDMDIRDINLDVRSVDGIMRVDAKTIFADGAIQAAADLSIAPDGTMYVKMGGIGRKVVIGTLLNQINISDFISELPMNFEMYVEASGANMSEWMQTITGPVRVYSDGAGYAHSALVANMYGTDFLTTLRHSIQDLFSSEKKYNQMKISCAVVNTKLREGVAETQHGVAAETNAINVRLAGNLNLGGESMQLSLTTVPVRGLKLSLTGNVVNSIEITGSLAEPTVRISGAAVAGKVASATGIGLLLAPFTGGIGLVAGAGVGLLAGDLLENWLADDTPCETALTRGAPVKRGDPEWMMRPVEELAMEIINKAGN</sequence>
<dbReference type="PANTHER" id="PTHR30441">
    <property type="entry name" value="DUF748 DOMAIN-CONTAINING PROTEIN"/>
    <property type="match status" value="1"/>
</dbReference>
<gene>
    <name evidence="2" type="ORF">IAC69_01395</name>
</gene>
<protein>
    <submittedName>
        <fullName evidence="2">AsmA family protein</fullName>
    </submittedName>
</protein>
<dbReference type="GO" id="GO:0090313">
    <property type="term" value="P:regulation of protein targeting to membrane"/>
    <property type="evidence" value="ECO:0007669"/>
    <property type="project" value="TreeGrafter"/>
</dbReference>
<feature type="domain" description="AsmA" evidence="1">
    <location>
        <begin position="5"/>
        <end position="137"/>
    </location>
</feature>
<dbReference type="Proteomes" id="UP000823630">
    <property type="component" value="Unassembled WGS sequence"/>
</dbReference>
<reference evidence="2" key="2">
    <citation type="journal article" date="2021" name="PeerJ">
        <title>Extensive microbial diversity within the chicken gut microbiome revealed by metagenomics and culture.</title>
        <authorList>
            <person name="Gilroy R."/>
            <person name="Ravi A."/>
            <person name="Getino M."/>
            <person name="Pursley I."/>
            <person name="Horton D.L."/>
            <person name="Alikhan N.F."/>
            <person name="Baker D."/>
            <person name="Gharbi K."/>
            <person name="Hall N."/>
            <person name="Watson M."/>
            <person name="Adriaenssens E.M."/>
            <person name="Foster-Nyarko E."/>
            <person name="Jarju S."/>
            <person name="Secka A."/>
            <person name="Antonio M."/>
            <person name="Oren A."/>
            <person name="Chaudhuri R.R."/>
            <person name="La Ragione R."/>
            <person name="Hildebrand F."/>
            <person name="Pallen M.J."/>
        </authorList>
    </citation>
    <scope>NUCLEOTIDE SEQUENCE</scope>
    <source>
        <strain evidence="2">8207</strain>
    </source>
</reference>
<dbReference type="InterPro" id="IPR007844">
    <property type="entry name" value="AsmA"/>
</dbReference>
<dbReference type="InterPro" id="IPR052894">
    <property type="entry name" value="AsmA-related"/>
</dbReference>
<dbReference type="GO" id="GO:0005886">
    <property type="term" value="C:plasma membrane"/>
    <property type="evidence" value="ECO:0007669"/>
    <property type="project" value="TreeGrafter"/>
</dbReference>
<dbReference type="PANTHER" id="PTHR30441:SF4">
    <property type="entry name" value="PROTEIN ASMA"/>
    <property type="match status" value="1"/>
</dbReference>
<comment type="caution">
    <text evidence="2">The sequence shown here is derived from an EMBL/GenBank/DDBJ whole genome shotgun (WGS) entry which is preliminary data.</text>
</comment>
<proteinExistence type="predicted"/>
<organism evidence="2 3">
    <name type="scientific">Candidatus Enterousia avistercoris</name>
    <dbReference type="NCBI Taxonomy" id="2840788"/>
    <lineage>
        <taxon>Bacteria</taxon>
        <taxon>Pseudomonadati</taxon>
        <taxon>Pseudomonadota</taxon>
        <taxon>Alphaproteobacteria</taxon>
        <taxon>Candidatus Enterousia</taxon>
    </lineage>
</organism>
<evidence type="ECO:0000313" key="3">
    <source>
        <dbReference type="Proteomes" id="UP000823630"/>
    </source>
</evidence>
<dbReference type="EMBL" id="JADINC010000023">
    <property type="protein sequence ID" value="MBO8425115.1"/>
    <property type="molecule type" value="Genomic_DNA"/>
</dbReference>